<feature type="domain" description="4Fe-4S ferredoxin-type" evidence="2">
    <location>
        <begin position="112"/>
        <end position="144"/>
    </location>
</feature>
<evidence type="ECO:0000256" key="1">
    <source>
        <dbReference type="ARBA" id="ARBA00023002"/>
    </source>
</evidence>
<gene>
    <name evidence="3" type="ORF">QQF64_014778</name>
</gene>
<dbReference type="PROSITE" id="PS00198">
    <property type="entry name" value="4FE4S_FER_1"/>
    <property type="match status" value="1"/>
</dbReference>
<dbReference type="InterPro" id="IPR017900">
    <property type="entry name" value="4Fe4S_Fe_S_CS"/>
</dbReference>
<protein>
    <recommendedName>
        <fullName evidence="2">4Fe-4S ferredoxin-type domain-containing protein</fullName>
    </recommendedName>
</protein>
<dbReference type="Gene3D" id="3.30.70.20">
    <property type="match status" value="1"/>
</dbReference>
<keyword evidence="1" id="KW-0560">Oxidoreductase</keyword>
<evidence type="ECO:0000259" key="2">
    <source>
        <dbReference type="PROSITE" id="PS51379"/>
    </source>
</evidence>
<dbReference type="Proteomes" id="UP001558613">
    <property type="component" value="Unassembled WGS sequence"/>
</dbReference>
<organism evidence="3 4">
    <name type="scientific">Cirrhinus molitorella</name>
    <name type="common">mud carp</name>
    <dbReference type="NCBI Taxonomy" id="172907"/>
    <lineage>
        <taxon>Eukaryota</taxon>
        <taxon>Metazoa</taxon>
        <taxon>Chordata</taxon>
        <taxon>Craniata</taxon>
        <taxon>Vertebrata</taxon>
        <taxon>Euteleostomi</taxon>
        <taxon>Actinopterygii</taxon>
        <taxon>Neopterygii</taxon>
        <taxon>Teleostei</taxon>
        <taxon>Ostariophysi</taxon>
        <taxon>Cypriniformes</taxon>
        <taxon>Cyprinidae</taxon>
        <taxon>Labeoninae</taxon>
        <taxon>Labeonini</taxon>
        <taxon>Cirrhinus</taxon>
    </lineage>
</organism>
<evidence type="ECO:0000313" key="4">
    <source>
        <dbReference type="Proteomes" id="UP001558613"/>
    </source>
</evidence>
<reference evidence="3 4" key="1">
    <citation type="submission" date="2023-09" db="EMBL/GenBank/DDBJ databases">
        <authorList>
            <person name="Wang M."/>
        </authorList>
    </citation>
    <scope>NUCLEOTIDE SEQUENCE [LARGE SCALE GENOMIC DNA]</scope>
    <source>
        <strain evidence="3">GT-2023</strain>
        <tissue evidence="3">Liver</tissue>
    </source>
</reference>
<dbReference type="SUPFAM" id="SSF54862">
    <property type="entry name" value="4Fe-4S ferredoxins"/>
    <property type="match status" value="1"/>
</dbReference>
<accession>A0ABR3NU17</accession>
<proteinExistence type="predicted"/>
<feature type="non-terminal residue" evidence="3">
    <location>
        <position position="1"/>
    </location>
</feature>
<sequence length="191" mass="20986">SFPVVFRFFLLCRETLPSGHGGNEGLQAVVDDSFEEISLPSFGPYLKMKTEVLAKYKRSLKEASGNVSTDTSDSTVLEKNVPKKSIPNVKDVIARALKHIGAYQELDNTEQVQALVDPEMCINCGKCYMTCNDSGYQAIKFDPETHLPVITDSCTGCTLCLSVCPIIDCIKMVTRTTPYVPKRGLPVNPVC</sequence>
<comment type="caution">
    <text evidence="3">The sequence shown here is derived from an EMBL/GenBank/DDBJ whole genome shotgun (WGS) entry which is preliminary data.</text>
</comment>
<keyword evidence="4" id="KW-1185">Reference proteome</keyword>
<dbReference type="PANTHER" id="PTHR43073:SF2">
    <property type="entry name" value="DIHYDROPYRIMIDINE DEHYDROGENASE [NADP(+)]"/>
    <property type="match status" value="1"/>
</dbReference>
<dbReference type="PROSITE" id="PS51379">
    <property type="entry name" value="4FE4S_FER_2"/>
    <property type="match status" value="2"/>
</dbReference>
<feature type="domain" description="4Fe-4S ferredoxin-type" evidence="2">
    <location>
        <begin position="145"/>
        <end position="175"/>
    </location>
</feature>
<dbReference type="InterPro" id="IPR017896">
    <property type="entry name" value="4Fe4S_Fe-S-bd"/>
</dbReference>
<dbReference type="PANTHER" id="PTHR43073">
    <property type="entry name" value="DIHYDROPYRIMIDINE DEHYDROGENASE [NADP(+)]"/>
    <property type="match status" value="1"/>
</dbReference>
<evidence type="ECO:0000313" key="3">
    <source>
        <dbReference type="EMBL" id="KAL1280178.1"/>
    </source>
</evidence>
<dbReference type="EMBL" id="JAYMGO010000002">
    <property type="protein sequence ID" value="KAL1280178.1"/>
    <property type="molecule type" value="Genomic_DNA"/>
</dbReference>
<name>A0ABR3NU17_9TELE</name>
<dbReference type="Pfam" id="PF14697">
    <property type="entry name" value="Fer4_21"/>
    <property type="match status" value="1"/>
</dbReference>